<dbReference type="RefSeq" id="WP_114618607.1">
    <property type="nucleotide sequence ID" value="NZ_SHMB01000004.1"/>
</dbReference>
<feature type="transmembrane region" description="Helical" evidence="1">
    <location>
        <begin position="6"/>
        <end position="23"/>
    </location>
</feature>
<protein>
    <submittedName>
        <fullName evidence="2">Uncharacterized protein</fullName>
    </submittedName>
</protein>
<reference evidence="2 3" key="1">
    <citation type="submission" date="2019-02" db="EMBL/GenBank/DDBJ databases">
        <title>WGS of Pseudoxanthomonas species novum from clinical isolates.</title>
        <authorList>
            <person name="Bernier A.-M."/>
            <person name="Bernard K."/>
            <person name="Vachon A."/>
        </authorList>
    </citation>
    <scope>NUCLEOTIDE SEQUENCE [LARGE SCALE GENOMIC DNA]</scope>
    <source>
        <strain evidence="2 3">NML171202</strain>
    </source>
</reference>
<proteinExistence type="predicted"/>
<comment type="caution">
    <text evidence="2">The sequence shown here is derived from an EMBL/GenBank/DDBJ whole genome shotgun (WGS) entry which is preliminary data.</text>
</comment>
<evidence type="ECO:0000313" key="2">
    <source>
        <dbReference type="EMBL" id="TAA29020.1"/>
    </source>
</evidence>
<sequence>MEGYLPLAILVVGTIVFFVHRSSKDKRVLQVVAGALFAQADLLAARGEQRKSEELREQWHALNRAQASLRAKPRVAIEDAEQLALLRLTSPFDLEKLMIGYGSHLEAYDSLMRLAGKMEKIRNAR</sequence>
<dbReference type="Proteomes" id="UP000291286">
    <property type="component" value="Unassembled WGS sequence"/>
</dbReference>
<gene>
    <name evidence="2" type="ORF">EA661_12070</name>
</gene>
<evidence type="ECO:0000313" key="3">
    <source>
        <dbReference type="Proteomes" id="UP000291286"/>
    </source>
</evidence>
<evidence type="ECO:0000256" key="1">
    <source>
        <dbReference type="SAM" id="Phobius"/>
    </source>
</evidence>
<organism evidence="2 3">
    <name type="scientific">Pseudoxanthomonas winnipegensis</name>
    <dbReference type="NCBI Taxonomy" id="2480810"/>
    <lineage>
        <taxon>Bacteria</taxon>
        <taxon>Pseudomonadati</taxon>
        <taxon>Pseudomonadota</taxon>
        <taxon>Gammaproteobacteria</taxon>
        <taxon>Lysobacterales</taxon>
        <taxon>Lysobacteraceae</taxon>
        <taxon>Pseudoxanthomonas</taxon>
    </lineage>
</organism>
<dbReference type="AlphaFoldDB" id="A0A4Q8LHN4"/>
<name>A0A4Q8LHN4_9GAMM</name>
<keyword evidence="1" id="KW-1133">Transmembrane helix</keyword>
<accession>A0A4Q8LHN4</accession>
<keyword evidence="1" id="KW-0472">Membrane</keyword>
<dbReference type="EMBL" id="SHMB01000004">
    <property type="protein sequence ID" value="TAA29020.1"/>
    <property type="molecule type" value="Genomic_DNA"/>
</dbReference>
<keyword evidence="1" id="KW-0812">Transmembrane</keyword>